<dbReference type="PROSITE" id="PS51257">
    <property type="entry name" value="PROKAR_LIPOPROTEIN"/>
    <property type="match status" value="1"/>
</dbReference>
<dbReference type="AlphaFoldDB" id="A0A1C3VKZ7"/>
<proteinExistence type="predicted"/>
<name>A0A1C3VKZ7_9BRAD</name>
<organism evidence="2 3">
    <name type="scientific">Bradyrhizobium yuanmingense</name>
    <dbReference type="NCBI Taxonomy" id="108015"/>
    <lineage>
        <taxon>Bacteria</taxon>
        <taxon>Pseudomonadati</taxon>
        <taxon>Pseudomonadota</taxon>
        <taxon>Alphaproteobacteria</taxon>
        <taxon>Hyphomicrobiales</taxon>
        <taxon>Nitrobacteraceae</taxon>
        <taxon>Bradyrhizobium</taxon>
    </lineage>
</organism>
<evidence type="ECO:0008006" key="4">
    <source>
        <dbReference type="Google" id="ProtNLM"/>
    </source>
</evidence>
<gene>
    <name evidence="2" type="ORF">GA0061099_1004156</name>
</gene>
<sequence>MRILSSIFIVSQLLLACITAAHSETFRNAYISFELPSGWTCALEETEWVCSDVTESKQRTAIIILTAKERGDTDRFDLYEDHLSTSRPLMDSNGLPTGRSSSVEFVKRETIGDRVWIHGRQFESEVPSFYTDYFATVDGRIAILVTFSAHRQFFQRAFDRFFPSMVTIRSEYR</sequence>
<dbReference type="EMBL" id="FMAE01000004">
    <property type="protein sequence ID" value="SCB28442.1"/>
    <property type="molecule type" value="Genomic_DNA"/>
</dbReference>
<reference evidence="2 3" key="1">
    <citation type="submission" date="2016-08" db="EMBL/GenBank/DDBJ databases">
        <authorList>
            <person name="Seilhamer J.J."/>
        </authorList>
    </citation>
    <scope>NUCLEOTIDE SEQUENCE [LARGE SCALE GENOMIC DNA]</scope>
    <source>
        <strain evidence="2 3">CCBAU 10071</strain>
    </source>
</reference>
<evidence type="ECO:0000313" key="3">
    <source>
        <dbReference type="Proteomes" id="UP000183174"/>
    </source>
</evidence>
<feature type="signal peptide" evidence="1">
    <location>
        <begin position="1"/>
        <end position="23"/>
    </location>
</feature>
<protein>
    <recommendedName>
        <fullName evidence="4">DUF1795 domain-containing protein</fullName>
    </recommendedName>
</protein>
<evidence type="ECO:0000313" key="2">
    <source>
        <dbReference type="EMBL" id="SCB28442.1"/>
    </source>
</evidence>
<accession>A0A1C3VKZ7</accession>
<dbReference type="Proteomes" id="UP000183174">
    <property type="component" value="Unassembled WGS sequence"/>
</dbReference>
<keyword evidence="1" id="KW-0732">Signal</keyword>
<feature type="chain" id="PRO_5008684442" description="DUF1795 domain-containing protein" evidence="1">
    <location>
        <begin position="24"/>
        <end position="173"/>
    </location>
</feature>
<evidence type="ECO:0000256" key="1">
    <source>
        <dbReference type="SAM" id="SignalP"/>
    </source>
</evidence>
<dbReference type="RefSeq" id="WP_074447858.1">
    <property type="nucleotide sequence ID" value="NZ_FMAE01000004.1"/>
</dbReference>